<organism evidence="5 6">
    <name type="scientific">Tilletia horrida</name>
    <dbReference type="NCBI Taxonomy" id="155126"/>
    <lineage>
        <taxon>Eukaryota</taxon>
        <taxon>Fungi</taxon>
        <taxon>Dikarya</taxon>
        <taxon>Basidiomycota</taxon>
        <taxon>Ustilaginomycotina</taxon>
        <taxon>Exobasidiomycetes</taxon>
        <taxon>Tilletiales</taxon>
        <taxon>Tilletiaceae</taxon>
        <taxon>Tilletia</taxon>
    </lineage>
</organism>
<evidence type="ECO:0000256" key="4">
    <source>
        <dbReference type="SAM" id="MobiDB-lite"/>
    </source>
</evidence>
<dbReference type="SUPFAM" id="SSF50405">
    <property type="entry name" value="Actin-crosslinking proteins"/>
    <property type="match status" value="1"/>
</dbReference>
<gene>
    <name evidence="5" type="ORF">OC846_006043</name>
</gene>
<dbReference type="AlphaFoldDB" id="A0AAN6JPC7"/>
<evidence type="ECO:0000313" key="6">
    <source>
        <dbReference type="Proteomes" id="UP001176517"/>
    </source>
</evidence>
<reference evidence="5" key="1">
    <citation type="journal article" date="2023" name="PhytoFront">
        <title>Draft Genome Resources of Seven Strains of Tilletia horrida, Causal Agent of Kernel Smut of Rice.</title>
        <authorList>
            <person name="Khanal S."/>
            <person name="Antony Babu S."/>
            <person name="Zhou X.G."/>
        </authorList>
    </citation>
    <scope>NUCLEOTIDE SEQUENCE</scope>
    <source>
        <strain evidence="5">TX6</strain>
    </source>
</reference>
<dbReference type="GO" id="GO:0005730">
    <property type="term" value="C:nucleolus"/>
    <property type="evidence" value="ECO:0007669"/>
    <property type="project" value="UniProtKB-SubCell"/>
</dbReference>
<keyword evidence="6" id="KW-1185">Reference proteome</keyword>
<dbReference type="EMBL" id="JAPDMZ010000278">
    <property type="protein sequence ID" value="KAK0544529.1"/>
    <property type="molecule type" value="Genomic_DNA"/>
</dbReference>
<name>A0AAN6JPC7_9BASI</name>
<dbReference type="PANTHER" id="PTHR12928:SF0">
    <property type="entry name" value="FSHD REGION GENE 1"/>
    <property type="match status" value="1"/>
</dbReference>
<evidence type="ECO:0000256" key="2">
    <source>
        <dbReference type="ARBA" id="ARBA00010878"/>
    </source>
</evidence>
<evidence type="ECO:0000256" key="1">
    <source>
        <dbReference type="ARBA" id="ARBA00004604"/>
    </source>
</evidence>
<proteinExistence type="inferred from homology"/>
<dbReference type="InterPro" id="IPR008999">
    <property type="entry name" value="Actin-crosslinking"/>
</dbReference>
<keyword evidence="3" id="KW-0539">Nucleus</keyword>
<evidence type="ECO:0000313" key="5">
    <source>
        <dbReference type="EMBL" id="KAK0544529.1"/>
    </source>
</evidence>
<dbReference type="GO" id="GO:0051015">
    <property type="term" value="F:actin filament binding"/>
    <property type="evidence" value="ECO:0007669"/>
    <property type="project" value="TreeGrafter"/>
</dbReference>
<feature type="region of interest" description="Disordered" evidence="4">
    <location>
        <begin position="1"/>
        <end position="52"/>
    </location>
</feature>
<dbReference type="GO" id="GO:0071013">
    <property type="term" value="C:catalytic step 2 spliceosome"/>
    <property type="evidence" value="ECO:0007669"/>
    <property type="project" value="TreeGrafter"/>
</dbReference>
<protein>
    <recommendedName>
        <fullName evidence="7">Protein FRG1</fullName>
    </recommendedName>
</protein>
<dbReference type="Proteomes" id="UP001176517">
    <property type="component" value="Unassembled WGS sequence"/>
</dbReference>
<dbReference type="CDD" id="cd23339">
    <property type="entry name" value="beta-trefoil_FSCN_fungal_FRG1-like"/>
    <property type="match status" value="1"/>
</dbReference>
<comment type="caution">
    <text evidence="5">The sequence shown here is derived from an EMBL/GenBank/DDBJ whole genome shotgun (WGS) entry which is preliminary data.</text>
</comment>
<comment type="subcellular location">
    <subcellularLocation>
        <location evidence="1">Nucleus</location>
        <location evidence="1">Nucleolus</location>
    </subcellularLocation>
</comment>
<evidence type="ECO:0000256" key="3">
    <source>
        <dbReference type="ARBA" id="ARBA00023242"/>
    </source>
</evidence>
<dbReference type="PANTHER" id="PTHR12928">
    <property type="entry name" value="FRG1 PROTEIN"/>
    <property type="match status" value="1"/>
</dbReference>
<dbReference type="InterPro" id="IPR010414">
    <property type="entry name" value="FRG1"/>
</dbReference>
<sequence>MSGKSMRLSFKGDKPIKKKRKSKPSGDDQTDTKGKRKASDLDGDVISDVDDVGGDEQAWVSAERPTDIQGPTFLYHQPSGSSTPYALGVNTTTQRVELIPCATAGAGGDLDVNFITDADGTSAAVGAIEITPTSVYQVFVANRQPGSDKWTFRSAEGKFLSADKLGQVSAAAEARGPQEEWDVLTHDKAISALDGEDVKPAPSPWSENPSSLYLRSMHGLFLGIDEVAGGKLVVRADSDNPSQSERWEVKLQWKFRHEARERERDSGALVRKKVKGFDSGGGSGTSAMSAKLADEHAYMRSRVAITGGRVLQLGSSASDRKALKEAEREGRLAEAMLDRREKIKSDRYAK</sequence>
<accession>A0AAN6JPC7</accession>
<dbReference type="Gene3D" id="2.80.10.50">
    <property type="match status" value="1"/>
</dbReference>
<comment type="similarity">
    <text evidence="2">Belongs to the FRG1 family.</text>
</comment>
<dbReference type="Pfam" id="PF06229">
    <property type="entry name" value="FRG1"/>
    <property type="match status" value="2"/>
</dbReference>
<evidence type="ECO:0008006" key="7">
    <source>
        <dbReference type="Google" id="ProtNLM"/>
    </source>
</evidence>
<feature type="compositionally biased region" description="Acidic residues" evidence="4">
    <location>
        <begin position="41"/>
        <end position="52"/>
    </location>
</feature>
<feature type="compositionally biased region" description="Basic and acidic residues" evidence="4">
    <location>
        <begin position="24"/>
        <end position="40"/>
    </location>
</feature>